<evidence type="ECO:0000256" key="1">
    <source>
        <dbReference type="SAM" id="Phobius"/>
    </source>
</evidence>
<evidence type="ECO:0000256" key="2">
    <source>
        <dbReference type="SAM" id="SignalP"/>
    </source>
</evidence>
<dbReference type="InterPro" id="IPR007621">
    <property type="entry name" value="TPM_dom"/>
</dbReference>
<keyword evidence="1" id="KW-1133">Transmembrane helix</keyword>
<evidence type="ECO:0000313" key="4">
    <source>
        <dbReference type="EMBL" id="KAA2375929.1"/>
    </source>
</evidence>
<sequence>MRKIAILCLLLVGALPALAGSYRPDEIPNVQRMDRRRYVSNPDGILSAGAVARIDSLCASLRERGLAQVAVVAVDDIAGGDAFSFAVELFRSWGVGSAESDNGLGILLVKELREIRFVTGGGLEGILPDALCKRIQLNYMLPAFREGDYSAGMVAGVGAAATILEGGEVDLGGDADEDLPAWMIFTIVFGFVIFPLGMVLANYYFSRRCPKCRKLTLKQQSQQVLSVTRNYRLVEYTYVCPNCGAVVKRRSRNLRDDNFGGGAGGGTIIGGGFGRGMGGGMGGGFGGGSFGGGGAGSRW</sequence>
<keyword evidence="2" id="KW-0732">Signal</keyword>
<feature type="chain" id="PRO_5022925802" evidence="2">
    <location>
        <begin position="20"/>
        <end position="299"/>
    </location>
</feature>
<dbReference type="EMBL" id="VVXJ01000012">
    <property type="protein sequence ID" value="KAA2375929.1"/>
    <property type="molecule type" value="Genomic_DNA"/>
</dbReference>
<feature type="transmembrane region" description="Helical" evidence="1">
    <location>
        <begin position="181"/>
        <end position="205"/>
    </location>
</feature>
<feature type="domain" description="TPM" evidence="3">
    <location>
        <begin position="39"/>
        <end position="161"/>
    </location>
</feature>
<keyword evidence="1" id="KW-0472">Membrane</keyword>
<keyword evidence="1" id="KW-0812">Transmembrane</keyword>
<dbReference type="PANTHER" id="PTHR30373:SF2">
    <property type="entry name" value="UPF0603 PROTEIN YGCG"/>
    <property type="match status" value="1"/>
</dbReference>
<dbReference type="RefSeq" id="WP_149885920.1">
    <property type="nucleotide sequence ID" value="NZ_DBFSCL010000020.1"/>
</dbReference>
<comment type="caution">
    <text evidence="4">The sequence shown here is derived from an EMBL/GenBank/DDBJ whole genome shotgun (WGS) entry which is preliminary data.</text>
</comment>
<dbReference type="Gene3D" id="3.10.310.50">
    <property type="match status" value="1"/>
</dbReference>
<reference evidence="4 5" key="1">
    <citation type="journal article" date="2019" name="Nat. Med.">
        <title>A library of human gut bacterial isolates paired with longitudinal multiomics data enables mechanistic microbiome research.</title>
        <authorList>
            <person name="Poyet M."/>
            <person name="Groussin M."/>
            <person name="Gibbons S.M."/>
            <person name="Avila-Pacheco J."/>
            <person name="Jiang X."/>
            <person name="Kearney S.M."/>
            <person name="Perrotta A.R."/>
            <person name="Berdy B."/>
            <person name="Zhao S."/>
            <person name="Lieberman T.D."/>
            <person name="Swanson P.K."/>
            <person name="Smith M."/>
            <person name="Roesemann S."/>
            <person name="Alexander J.E."/>
            <person name="Rich S.A."/>
            <person name="Livny J."/>
            <person name="Vlamakis H."/>
            <person name="Clish C."/>
            <person name="Bullock K."/>
            <person name="Deik A."/>
            <person name="Scott J."/>
            <person name="Pierce K.A."/>
            <person name="Xavier R.J."/>
            <person name="Alm E.J."/>
        </authorList>
    </citation>
    <scope>NUCLEOTIDE SEQUENCE [LARGE SCALE GENOMIC DNA]</scope>
    <source>
        <strain evidence="4 5">BIOML-A1</strain>
    </source>
</reference>
<feature type="signal peptide" evidence="2">
    <location>
        <begin position="1"/>
        <end position="19"/>
    </location>
</feature>
<accession>A0A5B3GTK4</accession>
<name>A0A5B3GTK4_9BACT</name>
<evidence type="ECO:0000313" key="5">
    <source>
        <dbReference type="Proteomes" id="UP000322658"/>
    </source>
</evidence>
<evidence type="ECO:0000259" key="3">
    <source>
        <dbReference type="Pfam" id="PF04536"/>
    </source>
</evidence>
<dbReference type="AlphaFoldDB" id="A0A5B3GTK4"/>
<dbReference type="Proteomes" id="UP000322658">
    <property type="component" value="Unassembled WGS sequence"/>
</dbReference>
<proteinExistence type="predicted"/>
<dbReference type="Pfam" id="PF04536">
    <property type="entry name" value="TPM_phosphatase"/>
    <property type="match status" value="1"/>
</dbReference>
<gene>
    <name evidence="4" type="ORF">F2Y07_06685</name>
</gene>
<protein>
    <submittedName>
        <fullName evidence="4">TPM domain-containing protein</fullName>
    </submittedName>
</protein>
<organism evidence="4 5">
    <name type="scientific">Alistipes shahii</name>
    <dbReference type="NCBI Taxonomy" id="328814"/>
    <lineage>
        <taxon>Bacteria</taxon>
        <taxon>Pseudomonadati</taxon>
        <taxon>Bacteroidota</taxon>
        <taxon>Bacteroidia</taxon>
        <taxon>Bacteroidales</taxon>
        <taxon>Rikenellaceae</taxon>
        <taxon>Alistipes</taxon>
    </lineage>
</organism>
<dbReference type="PANTHER" id="PTHR30373">
    <property type="entry name" value="UPF0603 PROTEIN YGCG"/>
    <property type="match status" value="1"/>
</dbReference>